<proteinExistence type="predicted"/>
<dbReference type="EMBL" id="CP049075">
    <property type="protein sequence ID" value="QLI05773.1"/>
    <property type="molecule type" value="Genomic_DNA"/>
</dbReference>
<dbReference type="AlphaFoldDB" id="A0A7H9CI38"/>
<name>A0A7H9CI38_9BACT</name>
<gene>
    <name evidence="1" type="ORF">CINF_1287</name>
</gene>
<sequence>MLNKNDFLNLHMQKAPARVFITSLNDEVELRALNISELETFIKLTNDEKTKLDAIFYVVSTCCVNPSFTADELKILNATAFKIIDEIATKILNISQETSAITPR</sequence>
<evidence type="ECO:0000313" key="2">
    <source>
        <dbReference type="Proteomes" id="UP000509414"/>
    </source>
</evidence>
<reference evidence="1 2" key="1">
    <citation type="submission" date="2020-02" db="EMBL/GenBank/DDBJ databases">
        <title>Complete genome sequence of the novel Campylobacter species Candidatus Campylobacter infans.</title>
        <authorList>
            <person name="Duim B."/>
            <person name="Zomer A."/>
            <person name="van der Graaf L."/>
            <person name="Wagenaar J."/>
        </authorList>
    </citation>
    <scope>NUCLEOTIDE SEQUENCE [LARGE SCALE GENOMIC DNA]</scope>
    <source>
        <strain evidence="1 2">19S00001</strain>
    </source>
</reference>
<keyword evidence="2" id="KW-1185">Reference proteome</keyword>
<dbReference type="RefSeq" id="WP_179974950.1">
    <property type="nucleotide sequence ID" value="NZ_CP049075.1"/>
</dbReference>
<dbReference type="KEGG" id="cinf:CINF_1287"/>
<accession>A0A7H9CI38</accession>
<dbReference type="Proteomes" id="UP000509414">
    <property type="component" value="Chromosome"/>
</dbReference>
<protein>
    <recommendedName>
        <fullName evidence="3">Phage tail assembly protein</fullName>
    </recommendedName>
</protein>
<evidence type="ECO:0000313" key="1">
    <source>
        <dbReference type="EMBL" id="QLI05773.1"/>
    </source>
</evidence>
<organism evidence="1 2">
    <name type="scientific">Candidatus Campylobacter infans</name>
    <dbReference type="NCBI Taxonomy" id="2561898"/>
    <lineage>
        <taxon>Bacteria</taxon>
        <taxon>Pseudomonadati</taxon>
        <taxon>Campylobacterota</taxon>
        <taxon>Epsilonproteobacteria</taxon>
        <taxon>Campylobacterales</taxon>
        <taxon>Campylobacteraceae</taxon>
        <taxon>Campylobacter</taxon>
    </lineage>
</organism>
<evidence type="ECO:0008006" key="3">
    <source>
        <dbReference type="Google" id="ProtNLM"/>
    </source>
</evidence>